<evidence type="ECO:0000313" key="13">
    <source>
        <dbReference type="EMBL" id="WIM96257.1"/>
    </source>
</evidence>
<sequence>MGTVPIRRAERRPAPEIPTGDLPVEPPPEVPPRFAGRWQQALMVLPMLGGTAAMAMMMGQGRAGAYSYVIGGLFGISSIAMLATSFGAAGGPRRAELTAARRSYLRHLAELRRRVRETAHRQRTGLLYRHPDPARLWSTVASHRLWERRPDDPDFGVARIGLGPQTLATPLLAPETRPLAELEPATAGALRRFLDTYSVVPDLPVALSLRGFARVHVRGGEPARALVRAALIQLAVFHAPDDLLTAVCAGPGRRPDWEWVKWLPHALHPVRRDALGPLRLVAGTSAELDRLLGDLLGGRAGFRPGGEPGPGPHLVIVRDGAEPAPGGDGLDGVTVLDLDAVPPRLPDRATLVLEVGPGGALLTTTRDADAEAGRADGLPVGTAEAIARRLAPLRLAGPADPDGTPAPARAGFAELLGIGDPESFVPARGRRSPRDRLRVPIGTTAEGVPVELDLKEPAQDGMGPHGLLIGATGSGKSELLRTLVLALAGTHSSESLNFVLIDFKGGATFASLDRLPHTAALITNLQDELPLVDRMADALDGELIRRQELLRRAGNYAGLPDYERARESGAALPPLPSLLVVCDEFAEMLQQKPEFIDLFLQIGRLGRSLGVHLLLASQRLEEGRLRGLDTHLSYRIGLKTFSPMESRAVLGVPDAAELPSAPGHAYLKAGGSLIRFRGSYVSGPLPRAVAVAGEVPGRVMPYTTRTVAAAAPVAAPEAAPDRPTLLGVLIDRLAGQGPPAHRVWLPPLDAAATLDELLGPPVRSTERGLSCANPALHGALQVPVALLDKPREQLRDVLWLHLGGAAGHVAVVGGTLSGKSAALLSLVCALALTHTPAEAQVYCLDFGGGSLGGLRELPHVGGVFGRLEAEGVRRTVGEMVTLLTERERAGATRAGADVFLVVDGWSTVRTDFEELEPVLTDLATRGLSYGIHLVAAASRWMDFRPAVRDLFGSRLELRLGDPADSSVGRRAAAAVPEQQPGRGVTEDPAAPGRFLHLLTARPEVRSLCGTAGLVKAVAAAWSGPVAPRVRLLPPVVPWAEIAGAGAGLRLPIGIAESDLRPVTIDFATDPHLLLLGDAECGKSTFLRTLAMSVTGRFAPEQARIILVDYRRSLMDLPETEHRIGYGMRTQPTLDLIQSVAGYMRDRLPGPEVTAKQLRERSWWTGPELFVLVDDYDLVVAGPVNPLAPLLEFLPQARDIGLHLVLTRRAGGASRALYEPVLQRLRELSAPGLVMSGPPEEGALIGTVRPERMPPGRGRLITRRDGIRLIQLGFPDSGPMTDAGCD</sequence>
<feature type="domain" description="FtsK" evidence="12">
    <location>
        <begin position="1059"/>
        <end position="1243"/>
    </location>
</feature>
<dbReference type="PANTHER" id="PTHR22683:SF1">
    <property type="entry name" value="TYPE VII SECRETION SYSTEM PROTEIN ESSC"/>
    <property type="match status" value="1"/>
</dbReference>
<name>A0ABY8WFV4_9ACTN</name>
<evidence type="ECO:0000313" key="14">
    <source>
        <dbReference type="Proteomes" id="UP001240150"/>
    </source>
</evidence>
<evidence type="ECO:0000259" key="12">
    <source>
        <dbReference type="PROSITE" id="PS50901"/>
    </source>
</evidence>
<keyword evidence="6 9" id="KW-0067">ATP-binding</keyword>
<dbReference type="InterPro" id="IPR003593">
    <property type="entry name" value="AAA+_ATPase"/>
</dbReference>
<feature type="domain" description="FtsK" evidence="12">
    <location>
        <begin position="447"/>
        <end position="647"/>
    </location>
</feature>
<dbReference type="CDD" id="cd01127">
    <property type="entry name" value="TrwB_TraG_TraD_VirD4"/>
    <property type="match status" value="1"/>
</dbReference>
<evidence type="ECO:0000256" key="5">
    <source>
        <dbReference type="ARBA" id="ARBA00022741"/>
    </source>
</evidence>
<evidence type="ECO:0000256" key="10">
    <source>
        <dbReference type="SAM" id="MobiDB-lite"/>
    </source>
</evidence>
<evidence type="ECO:0000256" key="9">
    <source>
        <dbReference type="PROSITE-ProRule" id="PRU00289"/>
    </source>
</evidence>
<feature type="binding site" evidence="9">
    <location>
        <begin position="813"/>
        <end position="820"/>
    </location>
    <ligand>
        <name>ATP</name>
        <dbReference type="ChEBI" id="CHEBI:30616"/>
    </ligand>
</feature>
<dbReference type="InterPro" id="IPR023837">
    <property type="entry name" value="EccCb-like_Actinobacteria"/>
</dbReference>
<feature type="region of interest" description="Disordered" evidence="10">
    <location>
        <begin position="968"/>
        <end position="988"/>
    </location>
</feature>
<dbReference type="InterPro" id="IPR027417">
    <property type="entry name" value="P-loop_NTPase"/>
</dbReference>
<keyword evidence="8 11" id="KW-0472">Membrane</keyword>
<keyword evidence="2" id="KW-1003">Cell membrane</keyword>
<dbReference type="NCBIfam" id="TIGR03924">
    <property type="entry name" value="T7SS_EccC_a"/>
    <property type="match status" value="1"/>
</dbReference>
<feature type="binding site" evidence="9">
    <location>
        <begin position="1076"/>
        <end position="1083"/>
    </location>
    <ligand>
        <name>ATP</name>
        <dbReference type="ChEBI" id="CHEBI:30616"/>
    </ligand>
</feature>
<evidence type="ECO:0000256" key="6">
    <source>
        <dbReference type="ARBA" id="ARBA00022840"/>
    </source>
</evidence>
<dbReference type="SMART" id="SM00382">
    <property type="entry name" value="AAA"/>
    <property type="match status" value="3"/>
</dbReference>
<keyword evidence="5 9" id="KW-0547">Nucleotide-binding</keyword>
<evidence type="ECO:0000256" key="7">
    <source>
        <dbReference type="ARBA" id="ARBA00022989"/>
    </source>
</evidence>
<keyword evidence="3 11" id="KW-0812">Transmembrane</keyword>
<reference evidence="13 14" key="1">
    <citation type="submission" date="2023-06" db="EMBL/GenBank/DDBJ databases">
        <authorList>
            <person name="Yushchuk O."/>
            <person name="Binda E."/>
            <person name="Ruckert-Reed C."/>
            <person name="Fedorenko V."/>
            <person name="Kalinowski J."/>
            <person name="Marinelli F."/>
        </authorList>
    </citation>
    <scope>NUCLEOTIDE SEQUENCE [LARGE SCALE GENOMIC DNA]</scope>
    <source>
        <strain evidence="13 14">NRRL 3884</strain>
    </source>
</reference>
<feature type="region of interest" description="Disordered" evidence="10">
    <location>
        <begin position="1"/>
        <end position="29"/>
    </location>
</feature>
<keyword evidence="4" id="KW-0677">Repeat</keyword>
<evidence type="ECO:0000256" key="4">
    <source>
        <dbReference type="ARBA" id="ARBA00022737"/>
    </source>
</evidence>
<feature type="transmembrane region" description="Helical" evidence="11">
    <location>
        <begin position="65"/>
        <end position="88"/>
    </location>
</feature>
<dbReference type="SUPFAM" id="SSF52540">
    <property type="entry name" value="P-loop containing nucleoside triphosphate hydrolases"/>
    <property type="match status" value="3"/>
</dbReference>
<keyword evidence="14" id="KW-1185">Reference proteome</keyword>
<dbReference type="EMBL" id="CP126980">
    <property type="protein sequence ID" value="WIM96257.1"/>
    <property type="molecule type" value="Genomic_DNA"/>
</dbReference>
<dbReference type="PANTHER" id="PTHR22683">
    <property type="entry name" value="SPORULATION PROTEIN RELATED"/>
    <property type="match status" value="1"/>
</dbReference>
<dbReference type="Pfam" id="PF01580">
    <property type="entry name" value="FtsK_SpoIIIE"/>
    <property type="match status" value="3"/>
</dbReference>
<dbReference type="InterPro" id="IPR002543">
    <property type="entry name" value="FtsK_dom"/>
</dbReference>
<evidence type="ECO:0000256" key="3">
    <source>
        <dbReference type="ARBA" id="ARBA00022692"/>
    </source>
</evidence>
<proteinExistence type="predicted"/>
<dbReference type="PROSITE" id="PS50901">
    <property type="entry name" value="FTSK"/>
    <property type="match status" value="3"/>
</dbReference>
<feature type="domain" description="FtsK" evidence="12">
    <location>
        <begin position="794"/>
        <end position="966"/>
    </location>
</feature>
<comment type="subcellular location">
    <subcellularLocation>
        <location evidence="1">Cell membrane</location>
        <topology evidence="1">Multi-pass membrane protein</topology>
    </subcellularLocation>
</comment>
<evidence type="ECO:0000256" key="2">
    <source>
        <dbReference type="ARBA" id="ARBA00022475"/>
    </source>
</evidence>
<protein>
    <submittedName>
        <fullName evidence="13">Type VII secretion protein EccCa</fullName>
    </submittedName>
</protein>
<dbReference type="InterPro" id="IPR050206">
    <property type="entry name" value="FtsK/SpoIIIE/SftA"/>
</dbReference>
<dbReference type="NCBIfam" id="TIGR03925">
    <property type="entry name" value="T7SS_EccC_b"/>
    <property type="match status" value="1"/>
</dbReference>
<dbReference type="RefSeq" id="WP_284917547.1">
    <property type="nucleotide sequence ID" value="NZ_CP126980.1"/>
</dbReference>
<dbReference type="Proteomes" id="UP001240150">
    <property type="component" value="Chromosome"/>
</dbReference>
<dbReference type="InterPro" id="IPR023836">
    <property type="entry name" value="EccCa-like_Actinobacteria"/>
</dbReference>
<evidence type="ECO:0000256" key="11">
    <source>
        <dbReference type="SAM" id="Phobius"/>
    </source>
</evidence>
<evidence type="ECO:0000256" key="8">
    <source>
        <dbReference type="ARBA" id="ARBA00023136"/>
    </source>
</evidence>
<gene>
    <name evidence="13" type="primary">eccCa</name>
    <name evidence="13" type="ORF">ACTOB_008434</name>
</gene>
<accession>A0ABY8WFV4</accession>
<evidence type="ECO:0000256" key="1">
    <source>
        <dbReference type="ARBA" id="ARBA00004651"/>
    </source>
</evidence>
<feature type="binding site" evidence="9">
    <location>
        <begin position="470"/>
        <end position="477"/>
    </location>
    <ligand>
        <name>ATP</name>
        <dbReference type="ChEBI" id="CHEBI:30616"/>
    </ligand>
</feature>
<keyword evidence="7 11" id="KW-1133">Transmembrane helix</keyword>
<dbReference type="Gene3D" id="3.40.50.300">
    <property type="entry name" value="P-loop containing nucleotide triphosphate hydrolases"/>
    <property type="match status" value="4"/>
</dbReference>
<organism evidence="13 14">
    <name type="scientific">Actinoplanes oblitus</name>
    <dbReference type="NCBI Taxonomy" id="3040509"/>
    <lineage>
        <taxon>Bacteria</taxon>
        <taxon>Bacillati</taxon>
        <taxon>Actinomycetota</taxon>
        <taxon>Actinomycetes</taxon>
        <taxon>Micromonosporales</taxon>
        <taxon>Micromonosporaceae</taxon>
        <taxon>Actinoplanes</taxon>
    </lineage>
</organism>